<dbReference type="Gene3D" id="2.120.10.80">
    <property type="entry name" value="Kelch-type beta propeller"/>
    <property type="match status" value="1"/>
</dbReference>
<dbReference type="SUPFAM" id="SSF54695">
    <property type="entry name" value="POZ domain"/>
    <property type="match status" value="1"/>
</dbReference>
<dbReference type="SUPFAM" id="SSF117281">
    <property type="entry name" value="Kelch motif"/>
    <property type="match status" value="1"/>
</dbReference>
<dbReference type="Pfam" id="PF00651">
    <property type="entry name" value="BTB"/>
    <property type="match status" value="1"/>
</dbReference>
<gene>
    <name evidence="4" type="ORF">D4764_13G0000740</name>
</gene>
<dbReference type="PANTHER" id="PTHR46375:SF3">
    <property type="entry name" value="KELCH REPEAT AND BTB DOMAIN-CONTAINING PROTEIN 13"/>
    <property type="match status" value="1"/>
</dbReference>
<proteinExistence type="predicted"/>
<protein>
    <submittedName>
        <fullName evidence="4">Kelch repeat and BTB domain-containing protein 13</fullName>
    </submittedName>
</protein>
<organism evidence="4 5">
    <name type="scientific">Takifugu flavidus</name>
    <name type="common">sansaifugu</name>
    <dbReference type="NCBI Taxonomy" id="433684"/>
    <lineage>
        <taxon>Eukaryota</taxon>
        <taxon>Metazoa</taxon>
        <taxon>Chordata</taxon>
        <taxon>Craniata</taxon>
        <taxon>Vertebrata</taxon>
        <taxon>Euteleostomi</taxon>
        <taxon>Actinopterygii</taxon>
        <taxon>Neopterygii</taxon>
        <taxon>Teleostei</taxon>
        <taxon>Neoteleostei</taxon>
        <taxon>Acanthomorphata</taxon>
        <taxon>Eupercaria</taxon>
        <taxon>Tetraodontiformes</taxon>
        <taxon>Tetradontoidea</taxon>
        <taxon>Tetraodontidae</taxon>
        <taxon>Takifugu</taxon>
    </lineage>
</organism>
<dbReference type="InterPro" id="IPR006652">
    <property type="entry name" value="Kelch_1"/>
</dbReference>
<dbReference type="PANTHER" id="PTHR46375">
    <property type="entry name" value="KELCH REPEAT AND BTB DOMAIN-CONTAINING PROTEIN 13-RELATED"/>
    <property type="match status" value="1"/>
</dbReference>
<evidence type="ECO:0000313" key="4">
    <source>
        <dbReference type="EMBL" id="TWW75412.1"/>
    </source>
</evidence>
<evidence type="ECO:0000313" key="5">
    <source>
        <dbReference type="Proteomes" id="UP000324091"/>
    </source>
</evidence>
<dbReference type="InterPro" id="IPR000210">
    <property type="entry name" value="BTB/POZ_dom"/>
</dbReference>
<dbReference type="Pfam" id="PF24681">
    <property type="entry name" value="Kelch_KLHDC2_KLHL20_DRC7"/>
    <property type="match status" value="1"/>
</dbReference>
<dbReference type="InterPro" id="IPR015915">
    <property type="entry name" value="Kelch-typ_b-propeller"/>
</dbReference>
<keyword evidence="2" id="KW-0677">Repeat</keyword>
<keyword evidence="1" id="KW-0880">Kelch repeat</keyword>
<comment type="caution">
    <text evidence="4">The sequence shown here is derived from an EMBL/GenBank/DDBJ whole genome shotgun (WGS) entry which is preliminary data.</text>
</comment>
<reference evidence="4 5" key="1">
    <citation type="submission" date="2019-04" db="EMBL/GenBank/DDBJ databases">
        <title>Chromosome genome assembly for Takifugu flavidus.</title>
        <authorList>
            <person name="Xiao S."/>
        </authorList>
    </citation>
    <scope>NUCLEOTIDE SEQUENCE [LARGE SCALE GENOMIC DNA]</scope>
    <source>
        <strain evidence="4">HTHZ2018</strain>
        <tissue evidence="4">Muscle</tissue>
    </source>
</reference>
<dbReference type="Gene3D" id="3.30.710.10">
    <property type="entry name" value="Potassium Channel Kv1.1, Chain A"/>
    <property type="match status" value="1"/>
</dbReference>
<evidence type="ECO:0000256" key="2">
    <source>
        <dbReference type="ARBA" id="ARBA00022737"/>
    </source>
</evidence>
<dbReference type="AlphaFoldDB" id="A0A5C6P6V6"/>
<dbReference type="EMBL" id="RHFK02000005">
    <property type="protein sequence ID" value="TWW75412.1"/>
    <property type="molecule type" value="Genomic_DNA"/>
</dbReference>
<sequence length="464" mass="52286">MLLCESESEDQTVSGNLTIVIEDVHFCVDKKELIQNCDYFQALYRSGMKECWQEEIQLQCLQARGFLIALTVLRGERPILDGDDIVKAVECAAFLQVALLTKHLVNSVTSDNCLLMCHSAAIFGLTELYHAAAVFIRNMYTDLQEEVRETFPSELIAHVESLSPSVFVAVGAHVTCSSNETVHSASRTVCYLDETVNQWKVLTDLPLKASSSMAGVAVLDNNLYIVGGVQGPHKQIVDSCFCYSVNSNHWTNISRLSQPRYNFSLIGVEGHLYAIGGEYERIVMSSVEMYDVTSARWEFAANLPQPAARPACTTAMNRIFVCLWKPMETTEIYEYIPRKDEWQLVSTLIKQQSYGHFLVGHRDCLYVIRNGPSDDFLRCLIECYNLTTGQWSSLPGHFTNSKGSLFTAVVRGDSVFTLNRSTTLEYIIDRKSWKPRRQLRGFPRSGSLWTFLLQLPAELPLCSC</sequence>
<dbReference type="Proteomes" id="UP000324091">
    <property type="component" value="Chromosome 13"/>
</dbReference>
<dbReference type="InterPro" id="IPR011333">
    <property type="entry name" value="SKP1/BTB/POZ_sf"/>
</dbReference>
<name>A0A5C6P6V6_9TELE</name>
<dbReference type="SMART" id="SM00612">
    <property type="entry name" value="Kelch"/>
    <property type="match status" value="2"/>
</dbReference>
<accession>A0A5C6P6V6</accession>
<evidence type="ECO:0000259" key="3">
    <source>
        <dbReference type="Pfam" id="PF00651"/>
    </source>
</evidence>
<evidence type="ECO:0000256" key="1">
    <source>
        <dbReference type="ARBA" id="ARBA00022441"/>
    </source>
</evidence>
<dbReference type="InterPro" id="IPR052392">
    <property type="entry name" value="Kelch-BTB_domain-containing"/>
</dbReference>
<keyword evidence="5" id="KW-1185">Reference proteome</keyword>
<feature type="domain" description="BTB" evidence="3">
    <location>
        <begin position="16"/>
        <end position="107"/>
    </location>
</feature>